<dbReference type="OrthoDB" id="9810871at2"/>
<proteinExistence type="predicted"/>
<evidence type="ECO:0000256" key="2">
    <source>
        <dbReference type="SAM" id="SignalP"/>
    </source>
</evidence>
<gene>
    <name evidence="4" type="ORF">D9V28_10310</name>
</gene>
<feature type="transmembrane region" description="Helical" evidence="1">
    <location>
        <begin position="205"/>
        <end position="228"/>
    </location>
</feature>
<keyword evidence="1" id="KW-1133">Transmembrane helix</keyword>
<evidence type="ECO:0000313" key="4">
    <source>
        <dbReference type="EMBL" id="RLQ84552.1"/>
    </source>
</evidence>
<keyword evidence="5" id="KW-1185">Reference proteome</keyword>
<feature type="signal peptide" evidence="2">
    <location>
        <begin position="1"/>
        <end position="23"/>
    </location>
</feature>
<keyword evidence="1" id="KW-0472">Membrane</keyword>
<reference evidence="4 5" key="1">
    <citation type="submission" date="2018-10" db="EMBL/GenBank/DDBJ databases">
        <authorList>
            <person name="Li J."/>
        </authorList>
    </citation>
    <scope>NUCLEOTIDE SEQUENCE [LARGE SCALE GENOMIC DNA]</scope>
    <source>
        <strain evidence="4 5">ZD1-4</strain>
    </source>
</reference>
<dbReference type="Gene3D" id="2.60.40.2230">
    <property type="entry name" value="Uncharacterised protein YcnI-like PF07987, DUF1775"/>
    <property type="match status" value="1"/>
</dbReference>
<dbReference type="AlphaFoldDB" id="A0A3L7J7S1"/>
<evidence type="ECO:0000259" key="3">
    <source>
        <dbReference type="Pfam" id="PF07987"/>
    </source>
</evidence>
<dbReference type="Pfam" id="PF07987">
    <property type="entry name" value="DUF1775"/>
    <property type="match status" value="1"/>
</dbReference>
<feature type="chain" id="PRO_5039545244" evidence="2">
    <location>
        <begin position="24"/>
        <end position="238"/>
    </location>
</feature>
<dbReference type="CDD" id="cd08545">
    <property type="entry name" value="YcnI_like"/>
    <property type="match status" value="1"/>
</dbReference>
<organism evidence="4 5">
    <name type="scientific">Mycetocola zhadangensis</name>
    <dbReference type="NCBI Taxonomy" id="1164595"/>
    <lineage>
        <taxon>Bacteria</taxon>
        <taxon>Bacillati</taxon>
        <taxon>Actinomycetota</taxon>
        <taxon>Actinomycetes</taxon>
        <taxon>Micrococcales</taxon>
        <taxon>Microbacteriaceae</taxon>
        <taxon>Mycetocola</taxon>
    </lineage>
</organism>
<keyword evidence="1" id="KW-0812">Transmembrane</keyword>
<dbReference type="Proteomes" id="UP000282460">
    <property type="component" value="Unassembled WGS sequence"/>
</dbReference>
<dbReference type="RefSeq" id="WP_121659595.1">
    <property type="nucleotide sequence ID" value="NZ_BMEK01000002.1"/>
</dbReference>
<name>A0A3L7J7S1_9MICO</name>
<comment type="caution">
    <text evidence="4">The sequence shown here is derived from an EMBL/GenBank/DDBJ whole genome shotgun (WGS) entry which is preliminary data.</text>
</comment>
<accession>A0A3L7J7S1</accession>
<sequence>MKRSTLATSAVASAFLVVASPLAASAHVSVTPSSAAAGSTAQLTFSVGHGCDGSATTALIFTIPEEVLSVTPTVNPNWDVSKTSVDLADPVEDAHGTALTQRVGEVIYTAKQPLADGYRDTVTLQLTLPENSAGHSLAFPVVQSCVLGETAWTDIAADGQDPHDLESPAPIITVTDASASDSGTALIASTSAGTDAVAVPTKPDVLARILGLGGLLVGAIGVILAVVARRPITPSKEG</sequence>
<keyword evidence="2" id="KW-0732">Signal</keyword>
<dbReference type="InterPro" id="IPR038507">
    <property type="entry name" value="YcnI-like_sf"/>
</dbReference>
<protein>
    <submittedName>
        <fullName evidence="4">DUF1775 domain-containing protein</fullName>
    </submittedName>
</protein>
<evidence type="ECO:0000256" key="1">
    <source>
        <dbReference type="SAM" id="Phobius"/>
    </source>
</evidence>
<feature type="domain" description="YncI copper-binding" evidence="3">
    <location>
        <begin position="27"/>
        <end position="174"/>
    </location>
</feature>
<dbReference type="EMBL" id="RCWJ01000002">
    <property type="protein sequence ID" value="RLQ84552.1"/>
    <property type="molecule type" value="Genomic_DNA"/>
</dbReference>
<evidence type="ECO:0000313" key="5">
    <source>
        <dbReference type="Proteomes" id="UP000282460"/>
    </source>
</evidence>
<dbReference type="InterPro" id="IPR012533">
    <property type="entry name" value="YcnI-copper_dom"/>
</dbReference>